<keyword evidence="3" id="KW-1185">Reference proteome</keyword>
<accession>A0ABV8E9T3</accession>
<feature type="region of interest" description="Disordered" evidence="1">
    <location>
        <begin position="1"/>
        <end position="28"/>
    </location>
</feature>
<organism evidence="2 3">
    <name type="scientific">Rhizobium lemnae</name>
    <dbReference type="NCBI Taxonomy" id="1214924"/>
    <lineage>
        <taxon>Bacteria</taxon>
        <taxon>Pseudomonadati</taxon>
        <taxon>Pseudomonadota</taxon>
        <taxon>Alphaproteobacteria</taxon>
        <taxon>Hyphomicrobiales</taxon>
        <taxon>Rhizobiaceae</taxon>
        <taxon>Rhizobium/Agrobacterium group</taxon>
        <taxon>Rhizobium</taxon>
    </lineage>
</organism>
<feature type="non-terminal residue" evidence="2">
    <location>
        <position position="1"/>
    </location>
</feature>
<protein>
    <submittedName>
        <fullName evidence="2">Uncharacterized protein</fullName>
    </submittedName>
</protein>
<evidence type="ECO:0000313" key="2">
    <source>
        <dbReference type="EMBL" id="MFC3969206.1"/>
    </source>
</evidence>
<name>A0ABV8E9T3_9HYPH</name>
<sequence length="71" mass="7609">GIMSEAKPISGQTCPIEPAHVAPHRSEKGIRHWRSALVSTEVEKPQTASPGHGGRIVHSLVEPSGKPRLRA</sequence>
<evidence type="ECO:0000256" key="1">
    <source>
        <dbReference type="SAM" id="MobiDB-lite"/>
    </source>
</evidence>
<reference evidence="3" key="1">
    <citation type="journal article" date="2019" name="Int. J. Syst. Evol. Microbiol.">
        <title>The Global Catalogue of Microorganisms (GCM) 10K type strain sequencing project: providing services to taxonomists for standard genome sequencing and annotation.</title>
        <authorList>
            <consortium name="The Broad Institute Genomics Platform"/>
            <consortium name="The Broad Institute Genome Sequencing Center for Infectious Disease"/>
            <person name="Wu L."/>
            <person name="Ma J."/>
        </authorList>
    </citation>
    <scope>NUCLEOTIDE SEQUENCE [LARGE SCALE GENOMIC DNA]</scope>
    <source>
        <strain evidence="3">TBRC 5781</strain>
    </source>
</reference>
<evidence type="ECO:0000313" key="3">
    <source>
        <dbReference type="Proteomes" id="UP001595697"/>
    </source>
</evidence>
<dbReference type="Proteomes" id="UP001595697">
    <property type="component" value="Unassembled WGS sequence"/>
</dbReference>
<dbReference type="EMBL" id="JBHSBD010000058">
    <property type="protein sequence ID" value="MFC3969206.1"/>
    <property type="molecule type" value="Genomic_DNA"/>
</dbReference>
<feature type="region of interest" description="Disordered" evidence="1">
    <location>
        <begin position="41"/>
        <end position="71"/>
    </location>
</feature>
<comment type="caution">
    <text evidence="2">The sequence shown here is derived from an EMBL/GenBank/DDBJ whole genome shotgun (WGS) entry which is preliminary data.</text>
</comment>
<gene>
    <name evidence="2" type="ORF">ACFOVS_13900</name>
</gene>
<proteinExistence type="predicted"/>